<reference evidence="1 2" key="1">
    <citation type="journal article" date="2016" name="Nat. Commun.">
        <title>Thousands of microbial genomes shed light on interconnected biogeochemical processes in an aquifer system.</title>
        <authorList>
            <person name="Anantharaman K."/>
            <person name="Brown C.T."/>
            <person name="Hug L.A."/>
            <person name="Sharon I."/>
            <person name="Castelle C.J."/>
            <person name="Probst A.J."/>
            <person name="Thomas B.C."/>
            <person name="Singh A."/>
            <person name="Wilkins M.J."/>
            <person name="Karaoz U."/>
            <person name="Brodie E.L."/>
            <person name="Williams K.H."/>
            <person name="Hubbard S.S."/>
            <person name="Banfield J.F."/>
        </authorList>
    </citation>
    <scope>NUCLEOTIDE SEQUENCE [LARGE SCALE GENOMIC DNA]</scope>
</reference>
<dbReference type="Proteomes" id="UP000177614">
    <property type="component" value="Unassembled WGS sequence"/>
</dbReference>
<comment type="caution">
    <text evidence="1">The sequence shown here is derived from an EMBL/GenBank/DDBJ whole genome shotgun (WGS) entry which is preliminary data.</text>
</comment>
<organism evidence="1 2">
    <name type="scientific">Candidatus Abawacabacteria bacterium RBG_16_42_10</name>
    <dbReference type="NCBI Taxonomy" id="1817814"/>
    <lineage>
        <taxon>Bacteria</taxon>
        <taxon>Candidatus Abawacaibacteriota</taxon>
    </lineage>
</organism>
<accession>A0A1F4XM50</accession>
<evidence type="ECO:0000313" key="1">
    <source>
        <dbReference type="EMBL" id="OGC82173.1"/>
    </source>
</evidence>
<dbReference type="STRING" id="1817814.A2V81_01590"/>
<proteinExistence type="predicted"/>
<gene>
    <name evidence="1" type="ORF">A2V81_01590</name>
</gene>
<evidence type="ECO:0008006" key="3">
    <source>
        <dbReference type="Google" id="ProtNLM"/>
    </source>
</evidence>
<name>A0A1F4XM50_9BACT</name>
<sequence length="557" mass="65811">MNKICRQCQKQFEVTQEDLKFYEQISPVFNGEKALIPSPTFCPNCRMQRRLSFRNERKLYHRKCDASGKEILSIYSAGRPFKVYEQKEWWSDKWDAFDYGRDFDFTRSFFDQFRELQTAVPRMNVVTEHNENSDYTNYNSHLKNCYLLFSGDSSQDCYYGHWIIFSKNCVDCLNIENCELAFQCFYSTNLYNSNYVLFSENCHDASFLYDCKGCSNCFMCFGLRNKQYCIDNVQYSPDEYKKKLAGFDLGSDKQLRVLKEQFFAKIEKFPHLYLYRRGRIQDSTGNLLTDTDNCVECFEVIRGKDCKHVEGAYDTQNVYDSSWVVGQFGYENCECVPMPYSSAFNVNSYSGSNLFYTDTCMNNCQDCFGCIGLKHKQYCILNKQYSKEEYLSLVPKVIAHMKKMGEWGEFFPISLSPFAYNESEAAEYFPLTVEEVKNKSLLWKQEDSSNQYHGPEISLPDSIHDCPEMVDKQILTCESCDRHYRLIPLEIEFYKKQGVPLPRQCFNCRHHERMQWKNPRKLWDRNCMKCNVAIKTSYSPERPEIVYCEKCYLQVVY</sequence>
<protein>
    <recommendedName>
        <fullName evidence="3">Zinc-binding domain-containing protein</fullName>
    </recommendedName>
</protein>
<dbReference type="AlphaFoldDB" id="A0A1F4XM50"/>
<dbReference type="EMBL" id="MEWR01000010">
    <property type="protein sequence ID" value="OGC82173.1"/>
    <property type="molecule type" value="Genomic_DNA"/>
</dbReference>
<evidence type="ECO:0000313" key="2">
    <source>
        <dbReference type="Proteomes" id="UP000177614"/>
    </source>
</evidence>